<dbReference type="InterPro" id="IPR008331">
    <property type="entry name" value="Ferritin_DPS_dom"/>
</dbReference>
<evidence type="ECO:0000256" key="2">
    <source>
        <dbReference type="RuleBase" id="RU003875"/>
    </source>
</evidence>
<dbReference type="SUPFAM" id="SSF47240">
    <property type="entry name" value="Ferritin-like"/>
    <property type="match status" value="1"/>
</dbReference>
<comment type="caution">
    <text evidence="4">The sequence shown here is derived from an EMBL/GenBank/DDBJ whole genome shotgun (WGS) entry which is preliminary data.</text>
</comment>
<feature type="domain" description="Ferritin/DPS" evidence="3">
    <location>
        <begin position="26"/>
        <end position="162"/>
    </location>
</feature>
<dbReference type="PANTHER" id="PTHR42932">
    <property type="entry name" value="GENERAL STRESS PROTEIN 20U"/>
    <property type="match status" value="1"/>
</dbReference>
<gene>
    <name evidence="4" type="ORF">JF290_18415</name>
</gene>
<evidence type="ECO:0000259" key="3">
    <source>
        <dbReference type="Pfam" id="PF00210"/>
    </source>
</evidence>
<dbReference type="Proteomes" id="UP000619079">
    <property type="component" value="Unassembled WGS sequence"/>
</dbReference>
<evidence type="ECO:0000313" key="5">
    <source>
        <dbReference type="Proteomes" id="UP000619079"/>
    </source>
</evidence>
<evidence type="ECO:0000313" key="4">
    <source>
        <dbReference type="EMBL" id="MBJ6373503.1"/>
    </source>
</evidence>
<accession>A0A8J7IMI7</accession>
<dbReference type="InterPro" id="IPR002177">
    <property type="entry name" value="DPS_DNA-bd"/>
</dbReference>
<dbReference type="InterPro" id="IPR012347">
    <property type="entry name" value="Ferritin-like"/>
</dbReference>
<dbReference type="Pfam" id="PF00210">
    <property type="entry name" value="Ferritin"/>
    <property type="match status" value="1"/>
</dbReference>
<dbReference type="PANTHER" id="PTHR42932:SF3">
    <property type="entry name" value="DNA PROTECTION DURING STARVATION PROTEIN"/>
    <property type="match status" value="1"/>
</dbReference>
<keyword evidence="5" id="KW-1185">Reference proteome</keyword>
<dbReference type="InterPro" id="IPR009078">
    <property type="entry name" value="Ferritin-like_SF"/>
</dbReference>
<dbReference type="RefSeq" id="WP_199026377.1">
    <property type="nucleotide sequence ID" value="NZ_JAELVR010000014.1"/>
</dbReference>
<protein>
    <submittedName>
        <fullName evidence="4">DNA starvation/stationary phase protection protein</fullName>
    </submittedName>
</protein>
<name>A0A8J7IMI7_9RHOB</name>
<sequence>MTTILKQKPLSKELKTDISKARSVAEALTEVLTDTYRLVLKSHTYHWNVTGPLFFSIHEITEHHYTDMFAAADVLTERIRALGEPALVSLAGLTAGPEEQNPDAGLAAIDMVKDLLTDHEKLAQRMRTLVETAEAAGDPATADLATERAAFHEKAAWMLRATAA</sequence>
<dbReference type="AlphaFoldDB" id="A0A8J7IMI7"/>
<dbReference type="PIRSF" id="PIRSF005900">
    <property type="entry name" value="Dps"/>
    <property type="match status" value="1"/>
</dbReference>
<reference evidence="4" key="1">
    <citation type="submission" date="2020-12" db="EMBL/GenBank/DDBJ databases">
        <title>Sedimentitalea sp. nov., isolated from sand in Incheon.</title>
        <authorList>
            <person name="Kim W."/>
        </authorList>
    </citation>
    <scope>NUCLEOTIDE SEQUENCE</scope>
    <source>
        <strain evidence="4">CAU 1593</strain>
    </source>
</reference>
<organism evidence="4 5">
    <name type="scientific">Sedimentitalea arenosa</name>
    <dbReference type="NCBI Taxonomy" id="2798803"/>
    <lineage>
        <taxon>Bacteria</taxon>
        <taxon>Pseudomonadati</taxon>
        <taxon>Pseudomonadota</taxon>
        <taxon>Alphaproteobacteria</taxon>
        <taxon>Rhodobacterales</taxon>
        <taxon>Paracoccaceae</taxon>
        <taxon>Sedimentitalea</taxon>
    </lineage>
</organism>
<proteinExistence type="inferred from homology"/>
<evidence type="ECO:0000256" key="1">
    <source>
        <dbReference type="ARBA" id="ARBA00009497"/>
    </source>
</evidence>
<dbReference type="EMBL" id="JAELVR010000014">
    <property type="protein sequence ID" value="MBJ6373503.1"/>
    <property type="molecule type" value="Genomic_DNA"/>
</dbReference>
<comment type="similarity">
    <text evidence="1 2">Belongs to the Dps family.</text>
</comment>
<dbReference type="GO" id="GO:0008199">
    <property type="term" value="F:ferric iron binding"/>
    <property type="evidence" value="ECO:0007669"/>
    <property type="project" value="InterPro"/>
</dbReference>
<dbReference type="PRINTS" id="PR01346">
    <property type="entry name" value="HELNAPAPROT"/>
</dbReference>
<dbReference type="CDD" id="cd01043">
    <property type="entry name" value="DPS"/>
    <property type="match status" value="1"/>
</dbReference>
<dbReference type="Gene3D" id="1.20.1260.10">
    <property type="match status" value="1"/>
</dbReference>